<evidence type="ECO:0000256" key="4">
    <source>
        <dbReference type="ARBA" id="ARBA00022833"/>
    </source>
</evidence>
<feature type="region of interest" description="Disordered" evidence="7">
    <location>
        <begin position="148"/>
        <end position="221"/>
    </location>
</feature>
<proteinExistence type="predicted"/>
<dbReference type="GO" id="GO:0003677">
    <property type="term" value="F:DNA binding"/>
    <property type="evidence" value="ECO:0007669"/>
    <property type="project" value="InterPro"/>
</dbReference>
<keyword evidence="4" id="KW-0862">Zinc</keyword>
<organism evidence="9 10">
    <name type="scientific">Caenorhabditis angaria</name>
    <dbReference type="NCBI Taxonomy" id="860376"/>
    <lineage>
        <taxon>Eukaryota</taxon>
        <taxon>Metazoa</taxon>
        <taxon>Ecdysozoa</taxon>
        <taxon>Nematoda</taxon>
        <taxon>Chromadorea</taxon>
        <taxon>Rhabditida</taxon>
        <taxon>Rhabditina</taxon>
        <taxon>Rhabditomorpha</taxon>
        <taxon>Rhabditoidea</taxon>
        <taxon>Rhabditidae</taxon>
        <taxon>Peloderinae</taxon>
        <taxon>Caenorhabditis</taxon>
    </lineage>
</organism>
<gene>
    <name evidence="9" type="ORF">CAMP_LOCUS11219</name>
</gene>
<dbReference type="Proteomes" id="UP001152747">
    <property type="component" value="Unassembled WGS sequence"/>
</dbReference>
<comment type="subcellular location">
    <subcellularLocation>
        <location evidence="1">Nucleus</location>
    </subcellularLocation>
</comment>
<evidence type="ECO:0000256" key="1">
    <source>
        <dbReference type="ARBA" id="ARBA00004123"/>
    </source>
</evidence>
<dbReference type="GO" id="GO:0005634">
    <property type="term" value="C:nucleus"/>
    <property type="evidence" value="ECO:0007669"/>
    <property type="project" value="UniProtKB-SubCell"/>
</dbReference>
<evidence type="ECO:0000256" key="5">
    <source>
        <dbReference type="ARBA" id="ARBA00023242"/>
    </source>
</evidence>
<name>A0A9P1IR03_9PELO</name>
<keyword evidence="3 6" id="KW-0863">Zinc-finger</keyword>
<sequence>MGRKKKKEAKPWCWYCNREFDDDKILVQHQKAKHFKCHICHKKLFSGPGLSIHCMQVHKETIDKIPAAVPGRDNIHVEIYGMQGIPAGAYRSDDEPDDKRARVEMQTMPPFYPPNYQHPIPPPPPQNRMAYPMPPMPPGFGRGFPPMPPGPGAYGRPPIPQMYPPRPMPPSMMPIPPRSRFDQPQESWPPRGARTPPDEYSNEPSSYQNYRGSGDYEDPQQYQNNYDAVKQEEEVDVKQSVVVPIPAPVAAVASKLGSRTRIIHPDDHGISLEERRVLLLSRANSSGNNSSAFHH</sequence>
<dbReference type="GO" id="GO:0008270">
    <property type="term" value="F:zinc ion binding"/>
    <property type="evidence" value="ECO:0007669"/>
    <property type="project" value="UniProtKB-KW"/>
</dbReference>
<feature type="compositionally biased region" description="Polar residues" evidence="7">
    <location>
        <begin position="202"/>
        <end position="211"/>
    </location>
</feature>
<reference evidence="9" key="1">
    <citation type="submission" date="2022-11" db="EMBL/GenBank/DDBJ databases">
        <authorList>
            <person name="Kikuchi T."/>
        </authorList>
    </citation>
    <scope>NUCLEOTIDE SEQUENCE</scope>
    <source>
        <strain evidence="9">PS1010</strain>
    </source>
</reference>
<evidence type="ECO:0000256" key="3">
    <source>
        <dbReference type="ARBA" id="ARBA00022771"/>
    </source>
</evidence>
<dbReference type="AlphaFoldDB" id="A0A9P1IR03"/>
<keyword evidence="5" id="KW-0539">Nucleus</keyword>
<dbReference type="InterPro" id="IPR013087">
    <property type="entry name" value="Znf_C2H2_type"/>
</dbReference>
<dbReference type="OrthoDB" id="1306014at2759"/>
<dbReference type="PROSITE" id="PS50808">
    <property type="entry name" value="ZF_BED"/>
    <property type="match status" value="1"/>
</dbReference>
<comment type="caution">
    <text evidence="9">The sequence shown here is derived from an EMBL/GenBank/DDBJ whole genome shotgun (WGS) entry which is preliminary data.</text>
</comment>
<keyword evidence="2" id="KW-0479">Metal-binding</keyword>
<protein>
    <recommendedName>
        <fullName evidence="8">BED-type domain-containing protein</fullName>
    </recommendedName>
</protein>
<accession>A0A9P1IR03</accession>
<keyword evidence="10" id="KW-1185">Reference proteome</keyword>
<dbReference type="InterPro" id="IPR003656">
    <property type="entry name" value="Znf_BED"/>
</dbReference>
<evidence type="ECO:0000313" key="10">
    <source>
        <dbReference type="Proteomes" id="UP001152747"/>
    </source>
</evidence>
<dbReference type="PROSITE" id="PS00028">
    <property type="entry name" value="ZINC_FINGER_C2H2_1"/>
    <property type="match status" value="2"/>
</dbReference>
<evidence type="ECO:0000256" key="2">
    <source>
        <dbReference type="ARBA" id="ARBA00022723"/>
    </source>
</evidence>
<evidence type="ECO:0000259" key="8">
    <source>
        <dbReference type="PROSITE" id="PS50808"/>
    </source>
</evidence>
<feature type="compositionally biased region" description="Pro residues" evidence="7">
    <location>
        <begin position="148"/>
        <end position="177"/>
    </location>
</feature>
<evidence type="ECO:0000256" key="6">
    <source>
        <dbReference type="PROSITE-ProRule" id="PRU00027"/>
    </source>
</evidence>
<dbReference type="CDD" id="cd20908">
    <property type="entry name" value="SUF4-like"/>
    <property type="match status" value="1"/>
</dbReference>
<feature type="domain" description="BED-type" evidence="8">
    <location>
        <begin position="6"/>
        <end position="65"/>
    </location>
</feature>
<dbReference type="PANTHER" id="PTHR23215">
    <property type="entry name" value="ZINC FINGER PROTEIN 207"/>
    <property type="match status" value="1"/>
</dbReference>
<evidence type="ECO:0000313" key="9">
    <source>
        <dbReference type="EMBL" id="CAI5448582.1"/>
    </source>
</evidence>
<dbReference type="PANTHER" id="PTHR23215:SF0">
    <property type="entry name" value="BUB3-INTERACTING AND GLEBS MOTIF-CONTAINING PROTEIN ZNF207"/>
    <property type="match status" value="1"/>
</dbReference>
<dbReference type="EMBL" id="CANHGI010000004">
    <property type="protein sequence ID" value="CAI5448582.1"/>
    <property type="molecule type" value="Genomic_DNA"/>
</dbReference>
<evidence type="ECO:0000256" key="7">
    <source>
        <dbReference type="SAM" id="MobiDB-lite"/>
    </source>
</evidence>